<sequence>DDATGKRKKITSCCKECKMNAPKLREQRTQEISKVIIAYQQVGEDRTLQLEKKNGKEQKQLDDLKKD</sequence>
<evidence type="ECO:0000313" key="2">
    <source>
        <dbReference type="EMBL" id="CAG8856311.1"/>
    </source>
</evidence>
<organism evidence="2 3">
    <name type="scientific">Gigaspora margarita</name>
    <dbReference type="NCBI Taxonomy" id="4874"/>
    <lineage>
        <taxon>Eukaryota</taxon>
        <taxon>Fungi</taxon>
        <taxon>Fungi incertae sedis</taxon>
        <taxon>Mucoromycota</taxon>
        <taxon>Glomeromycotina</taxon>
        <taxon>Glomeromycetes</taxon>
        <taxon>Diversisporales</taxon>
        <taxon>Gigasporaceae</taxon>
        <taxon>Gigaspora</taxon>
    </lineage>
</organism>
<dbReference type="Proteomes" id="UP000789901">
    <property type="component" value="Unassembled WGS sequence"/>
</dbReference>
<feature type="non-terminal residue" evidence="2">
    <location>
        <position position="67"/>
    </location>
</feature>
<proteinExistence type="predicted"/>
<evidence type="ECO:0000256" key="1">
    <source>
        <dbReference type="SAM" id="MobiDB-lite"/>
    </source>
</evidence>
<evidence type="ECO:0000313" key="3">
    <source>
        <dbReference type="Proteomes" id="UP000789901"/>
    </source>
</evidence>
<comment type="caution">
    <text evidence="2">The sequence shown here is derived from an EMBL/GenBank/DDBJ whole genome shotgun (WGS) entry which is preliminary data.</text>
</comment>
<keyword evidence="3" id="KW-1185">Reference proteome</keyword>
<gene>
    <name evidence="2" type="ORF">GMARGA_LOCUS45132</name>
</gene>
<dbReference type="EMBL" id="CAJVQB010158628">
    <property type="protein sequence ID" value="CAG8856311.1"/>
    <property type="molecule type" value="Genomic_DNA"/>
</dbReference>
<feature type="region of interest" description="Disordered" evidence="1">
    <location>
        <begin position="47"/>
        <end position="67"/>
    </location>
</feature>
<reference evidence="2 3" key="1">
    <citation type="submission" date="2021-06" db="EMBL/GenBank/DDBJ databases">
        <authorList>
            <person name="Kallberg Y."/>
            <person name="Tangrot J."/>
            <person name="Rosling A."/>
        </authorList>
    </citation>
    <scope>NUCLEOTIDE SEQUENCE [LARGE SCALE GENOMIC DNA]</scope>
    <source>
        <strain evidence="2 3">120-4 pot B 10/14</strain>
    </source>
</reference>
<accession>A0ABN7XNE4</accession>
<feature type="non-terminal residue" evidence="2">
    <location>
        <position position="1"/>
    </location>
</feature>
<name>A0ABN7XNE4_GIGMA</name>
<protein>
    <submittedName>
        <fullName evidence="2">5358_t:CDS:1</fullName>
    </submittedName>
</protein>